<dbReference type="InterPro" id="IPR020846">
    <property type="entry name" value="MFS_dom"/>
</dbReference>
<comment type="subcellular location">
    <subcellularLocation>
        <location evidence="1">Cell membrane</location>
        <topology evidence="1">Multi-pass membrane protein</topology>
    </subcellularLocation>
</comment>
<evidence type="ECO:0000256" key="1">
    <source>
        <dbReference type="ARBA" id="ARBA00004651"/>
    </source>
</evidence>
<keyword evidence="5 6" id="KW-0472">Membrane</keyword>
<dbReference type="PROSITE" id="PS50850">
    <property type="entry name" value="MFS"/>
    <property type="match status" value="1"/>
</dbReference>
<feature type="transmembrane region" description="Helical" evidence="6">
    <location>
        <begin position="121"/>
        <end position="146"/>
    </location>
</feature>
<dbReference type="InterPro" id="IPR011701">
    <property type="entry name" value="MFS"/>
</dbReference>
<evidence type="ECO:0000256" key="2">
    <source>
        <dbReference type="ARBA" id="ARBA00022475"/>
    </source>
</evidence>
<comment type="caution">
    <text evidence="8">The sequence shown here is derived from an EMBL/GenBank/DDBJ whole genome shotgun (WGS) entry which is preliminary data.</text>
</comment>
<feature type="transmembrane region" description="Helical" evidence="6">
    <location>
        <begin position="63"/>
        <end position="82"/>
    </location>
</feature>
<evidence type="ECO:0000259" key="7">
    <source>
        <dbReference type="PROSITE" id="PS50850"/>
    </source>
</evidence>
<feature type="transmembrane region" description="Helical" evidence="6">
    <location>
        <begin position="268"/>
        <end position="284"/>
    </location>
</feature>
<dbReference type="GO" id="GO:0005886">
    <property type="term" value="C:plasma membrane"/>
    <property type="evidence" value="ECO:0007669"/>
    <property type="project" value="UniProtKB-SubCell"/>
</dbReference>
<dbReference type="Gene3D" id="1.20.1250.20">
    <property type="entry name" value="MFS general substrate transporter like domains"/>
    <property type="match status" value="2"/>
</dbReference>
<dbReference type="SUPFAM" id="SSF103473">
    <property type="entry name" value="MFS general substrate transporter"/>
    <property type="match status" value="1"/>
</dbReference>
<evidence type="ECO:0000313" key="9">
    <source>
        <dbReference type="Proteomes" id="UP000192610"/>
    </source>
</evidence>
<dbReference type="Pfam" id="PF07690">
    <property type="entry name" value="MFS_1"/>
    <property type="match status" value="1"/>
</dbReference>
<evidence type="ECO:0000256" key="4">
    <source>
        <dbReference type="ARBA" id="ARBA00022989"/>
    </source>
</evidence>
<sequence>MSLGTFIIFFQGFMVAPLLPNLAGYFQATVRHTSFIEPAYLMGYGAFTLMYPPLSERFGRYKLILFCMSVFVVLTVITGFVQTIDQMIILRFFTGIGCAGVSPTTLGWIGNKIPYERRGQALGIFFGLMAGGTALGSSAGALLASVTGWQNLFFGVAGMGVIVMSLIITNREHYIDKKLASASNHTTRRGAISMQILSEKRARKTYAFVLFNAMFHSGVFAWAGVLFYNRYHLDEKGIGLALLGYGIPGLILGPWMGKLADRYGRNKVIPIGIIIGSLTVIVLSLPIIPLWAACILVVTLSLSFDLTHPSLAAVTSTFPNKRGEATGLFAFFLFTGYGVGSLVFSLIVIIGLNKTFAVFGVVALLISILSVRVFRYEK</sequence>
<feature type="transmembrane region" description="Helical" evidence="6">
    <location>
        <begin position="328"/>
        <end position="350"/>
    </location>
</feature>
<keyword evidence="4 6" id="KW-1133">Transmembrane helix</keyword>
<gene>
    <name evidence="8" type="ORF">A4H97_14030</name>
</gene>
<organism evidence="8 9">
    <name type="scientific">Niastella yeongjuensis</name>
    <dbReference type="NCBI Taxonomy" id="354355"/>
    <lineage>
        <taxon>Bacteria</taxon>
        <taxon>Pseudomonadati</taxon>
        <taxon>Bacteroidota</taxon>
        <taxon>Chitinophagia</taxon>
        <taxon>Chitinophagales</taxon>
        <taxon>Chitinophagaceae</taxon>
        <taxon>Niastella</taxon>
    </lineage>
</organism>
<evidence type="ECO:0000313" key="8">
    <source>
        <dbReference type="EMBL" id="OQP41107.1"/>
    </source>
</evidence>
<evidence type="ECO:0000256" key="3">
    <source>
        <dbReference type="ARBA" id="ARBA00022692"/>
    </source>
</evidence>
<feature type="domain" description="Major facilitator superfamily (MFS) profile" evidence="7">
    <location>
        <begin position="1"/>
        <end position="378"/>
    </location>
</feature>
<protein>
    <submittedName>
        <fullName evidence="8">MFS transporter</fullName>
    </submittedName>
</protein>
<keyword evidence="2" id="KW-1003">Cell membrane</keyword>
<feature type="transmembrane region" description="Helical" evidence="6">
    <location>
        <begin position="356"/>
        <end position="374"/>
    </location>
</feature>
<dbReference type="CDD" id="cd17324">
    <property type="entry name" value="MFS_NepI_like"/>
    <property type="match status" value="1"/>
</dbReference>
<dbReference type="InterPro" id="IPR036259">
    <property type="entry name" value="MFS_trans_sf"/>
</dbReference>
<dbReference type="InterPro" id="IPR050189">
    <property type="entry name" value="MFS_Efflux_Transporters"/>
</dbReference>
<proteinExistence type="predicted"/>
<keyword evidence="3 6" id="KW-0812">Transmembrane</keyword>
<feature type="transmembrane region" description="Helical" evidence="6">
    <location>
        <begin position="205"/>
        <end position="225"/>
    </location>
</feature>
<evidence type="ECO:0000256" key="5">
    <source>
        <dbReference type="ARBA" id="ARBA00023136"/>
    </source>
</evidence>
<keyword evidence="9" id="KW-1185">Reference proteome</keyword>
<feature type="transmembrane region" description="Helical" evidence="6">
    <location>
        <begin position="290"/>
        <end position="307"/>
    </location>
</feature>
<dbReference type="Proteomes" id="UP000192610">
    <property type="component" value="Unassembled WGS sequence"/>
</dbReference>
<feature type="transmembrane region" description="Helical" evidence="6">
    <location>
        <begin position="237"/>
        <end position="256"/>
    </location>
</feature>
<dbReference type="GO" id="GO:0022857">
    <property type="term" value="F:transmembrane transporter activity"/>
    <property type="evidence" value="ECO:0007669"/>
    <property type="project" value="InterPro"/>
</dbReference>
<dbReference type="AlphaFoldDB" id="A0A1V9E4Q7"/>
<evidence type="ECO:0000256" key="6">
    <source>
        <dbReference type="SAM" id="Phobius"/>
    </source>
</evidence>
<accession>A0A1V9E4Q7</accession>
<dbReference type="STRING" id="354355.SAMN05660816_04251"/>
<feature type="transmembrane region" description="Helical" evidence="6">
    <location>
        <begin position="152"/>
        <end position="169"/>
    </location>
</feature>
<feature type="transmembrane region" description="Helical" evidence="6">
    <location>
        <begin position="88"/>
        <end position="109"/>
    </location>
</feature>
<feature type="transmembrane region" description="Helical" evidence="6">
    <location>
        <begin position="32"/>
        <end position="51"/>
    </location>
</feature>
<feature type="transmembrane region" description="Helical" evidence="6">
    <location>
        <begin position="7"/>
        <end position="26"/>
    </location>
</feature>
<name>A0A1V9E4Q7_9BACT</name>
<dbReference type="EMBL" id="LVXG01000067">
    <property type="protein sequence ID" value="OQP41107.1"/>
    <property type="molecule type" value="Genomic_DNA"/>
</dbReference>
<reference evidence="9" key="1">
    <citation type="submission" date="2016-04" db="EMBL/GenBank/DDBJ databases">
        <authorList>
            <person name="Chen L."/>
            <person name="Zhuang W."/>
            <person name="Wang G."/>
        </authorList>
    </citation>
    <scope>NUCLEOTIDE SEQUENCE [LARGE SCALE GENOMIC DNA]</scope>
    <source>
        <strain evidence="9">17621</strain>
    </source>
</reference>
<dbReference type="PANTHER" id="PTHR43124:SF3">
    <property type="entry name" value="CHLORAMPHENICOL EFFLUX PUMP RV0191"/>
    <property type="match status" value="1"/>
</dbReference>
<dbReference type="PANTHER" id="PTHR43124">
    <property type="entry name" value="PURINE EFFLUX PUMP PBUE"/>
    <property type="match status" value="1"/>
</dbReference>